<reference evidence="1 2" key="1">
    <citation type="submission" date="2018-04" db="EMBL/GenBank/DDBJ databases">
        <title>Genomic Encyclopedia of Archaeal and Bacterial Type Strains, Phase II (KMG-II): from individual species to whole genera.</title>
        <authorList>
            <person name="Goeker M."/>
        </authorList>
    </citation>
    <scope>NUCLEOTIDE SEQUENCE [LARGE SCALE GENOMIC DNA]</scope>
    <source>
        <strain evidence="1 2">DSM 19783</strain>
    </source>
</reference>
<dbReference type="Pfam" id="PF15931">
    <property type="entry name" value="DUF4747"/>
    <property type="match status" value="1"/>
</dbReference>
<dbReference type="EMBL" id="QAYC01000028">
    <property type="protein sequence ID" value="PTW38808.1"/>
    <property type="molecule type" value="Genomic_DNA"/>
</dbReference>
<dbReference type="Proteomes" id="UP000244037">
    <property type="component" value="Unassembled WGS sequence"/>
</dbReference>
<dbReference type="AlphaFoldDB" id="A0A8E2VGM0"/>
<dbReference type="OrthoDB" id="7842141at2"/>
<dbReference type="RefSeq" id="WP_108028934.1">
    <property type="nucleotide sequence ID" value="NZ_QAYC01000028.1"/>
</dbReference>
<keyword evidence="2" id="KW-1185">Reference proteome</keyword>
<dbReference type="InterPro" id="IPR031832">
    <property type="entry name" value="DUF4747"/>
</dbReference>
<sequence>MPRPSKIEVSAINLRIPADKPRNYSDLIMRIFKRRVAVKVYGNSFVAITQFQPESGLGVLSKYSEIDIDGDWFDVVDFGPADPEKIGEVSIPETLRPNLSAFYFELDEESHVLSFESYSESKSLSARSVERYFKEALSDAAIVEEFGSVEADVVKSYGEVERIINLPNLKELRIVIRRPNPDDVSGDLAAIIEERLREQNGEEYEEVTRSKDDDGLKPNERTKKLAIVGAENGEVSGKSIVNGVQVPHTTEEKPEKVVDTYNKEEVDTRTMFRQLADRMIASIKQRRATI</sequence>
<accession>A0A8E2VGM0</accession>
<gene>
    <name evidence="1" type="ORF">C8N38_1288</name>
</gene>
<name>A0A8E2VGM0_9RHOB</name>
<organism evidence="1 2">
    <name type="scientific">Rhodovulum kholense</name>
    <dbReference type="NCBI Taxonomy" id="453584"/>
    <lineage>
        <taxon>Bacteria</taxon>
        <taxon>Pseudomonadati</taxon>
        <taxon>Pseudomonadota</taxon>
        <taxon>Alphaproteobacteria</taxon>
        <taxon>Rhodobacterales</taxon>
        <taxon>Paracoccaceae</taxon>
        <taxon>Rhodovulum</taxon>
    </lineage>
</organism>
<evidence type="ECO:0000313" key="2">
    <source>
        <dbReference type="Proteomes" id="UP000244037"/>
    </source>
</evidence>
<protein>
    <submittedName>
        <fullName evidence="1">Uncharacterized protein DUF4747</fullName>
    </submittedName>
</protein>
<comment type="caution">
    <text evidence="1">The sequence shown here is derived from an EMBL/GenBank/DDBJ whole genome shotgun (WGS) entry which is preliminary data.</text>
</comment>
<evidence type="ECO:0000313" key="1">
    <source>
        <dbReference type="EMBL" id="PTW38808.1"/>
    </source>
</evidence>
<proteinExistence type="predicted"/>